<accession>A0A0S8JXU9</accession>
<sequence length="185" mass="21267">MTWIEVIDEKSAKGDLLKVYKYIKEKRGKISNIMRVHSLNPSAMQKHLDLYVTLMFGASGLSREERELIGVVVSNLNGCDYCVRHHATALNHYWKNEEKIVTLLSDFKAVDLSDRQRKMLVYVHKLTLSPGETFRQDVQVLQEIGFTDEDILNISLITSYFCFVNRIVLGLGIESTADESRGYKY</sequence>
<dbReference type="Pfam" id="PF02627">
    <property type="entry name" value="CMD"/>
    <property type="match status" value="1"/>
</dbReference>
<name>A0A0S8JXU9_UNCW3</name>
<dbReference type="EMBL" id="LJVE01000039">
    <property type="protein sequence ID" value="KPL14689.1"/>
    <property type="molecule type" value="Genomic_DNA"/>
</dbReference>
<evidence type="ECO:0000313" key="2">
    <source>
        <dbReference type="EMBL" id="KPL14689.1"/>
    </source>
</evidence>
<dbReference type="Gene3D" id="1.20.1290.10">
    <property type="entry name" value="AhpD-like"/>
    <property type="match status" value="1"/>
</dbReference>
<dbReference type="SUPFAM" id="SSF69118">
    <property type="entry name" value="AhpD-like"/>
    <property type="match status" value="1"/>
</dbReference>
<dbReference type="InterPro" id="IPR029032">
    <property type="entry name" value="AhpD-like"/>
</dbReference>
<dbReference type="AlphaFoldDB" id="A0A0S8JXU9"/>
<proteinExistence type="predicted"/>
<dbReference type="NCBIfam" id="TIGR00778">
    <property type="entry name" value="ahpD_dom"/>
    <property type="match status" value="1"/>
</dbReference>
<dbReference type="InterPro" id="IPR010195">
    <property type="entry name" value="Uncharacterised_peroxidase-rel"/>
</dbReference>
<dbReference type="Proteomes" id="UP000050975">
    <property type="component" value="Unassembled WGS sequence"/>
</dbReference>
<keyword evidence="2" id="KW-0560">Oxidoreductase</keyword>
<keyword evidence="2" id="KW-0575">Peroxidase</keyword>
<gene>
    <name evidence="2" type="ORF">AMJ74_02920</name>
</gene>
<dbReference type="InterPro" id="IPR004675">
    <property type="entry name" value="AhpD_core"/>
</dbReference>
<dbReference type="GO" id="GO:0051920">
    <property type="term" value="F:peroxiredoxin activity"/>
    <property type="evidence" value="ECO:0007669"/>
    <property type="project" value="InterPro"/>
</dbReference>
<protein>
    <submittedName>
        <fullName evidence="2">Peroxidase</fullName>
    </submittedName>
</protein>
<comment type="caution">
    <text evidence="2">The sequence shown here is derived from an EMBL/GenBank/DDBJ whole genome shotgun (WGS) entry which is preliminary data.</text>
</comment>
<dbReference type="PANTHER" id="PTHR35446:SF2">
    <property type="entry name" value="CARBOXYMUCONOLACTONE DECARBOXYLASE-LIKE DOMAIN-CONTAINING PROTEIN"/>
    <property type="match status" value="1"/>
</dbReference>
<dbReference type="NCBIfam" id="TIGR01926">
    <property type="entry name" value="peroxid_rel"/>
    <property type="match status" value="1"/>
</dbReference>
<evidence type="ECO:0000259" key="1">
    <source>
        <dbReference type="Pfam" id="PF02627"/>
    </source>
</evidence>
<organism evidence="2 3">
    <name type="scientific">candidate division WOR_3 bacterium SM1_77</name>
    <dbReference type="NCBI Taxonomy" id="1703778"/>
    <lineage>
        <taxon>Bacteria</taxon>
        <taxon>Bacteria division WOR-3</taxon>
    </lineage>
</organism>
<dbReference type="InterPro" id="IPR003779">
    <property type="entry name" value="CMD-like"/>
</dbReference>
<feature type="domain" description="Carboxymuconolactone decarboxylase-like" evidence="1">
    <location>
        <begin position="52"/>
        <end position="104"/>
    </location>
</feature>
<evidence type="ECO:0000313" key="3">
    <source>
        <dbReference type="Proteomes" id="UP000050975"/>
    </source>
</evidence>
<reference evidence="2 3" key="1">
    <citation type="journal article" date="2015" name="Microbiome">
        <title>Genomic resolution of linkages in carbon, nitrogen, and sulfur cycling among widespread estuary sediment bacteria.</title>
        <authorList>
            <person name="Baker B.J."/>
            <person name="Lazar C.S."/>
            <person name="Teske A.P."/>
            <person name="Dick G.J."/>
        </authorList>
    </citation>
    <scope>NUCLEOTIDE SEQUENCE [LARGE SCALE GENOMIC DNA]</scope>
    <source>
        <strain evidence="2">SM1_77</strain>
    </source>
</reference>
<dbReference type="PANTHER" id="PTHR35446">
    <property type="entry name" value="SI:CH211-175M2.5"/>
    <property type="match status" value="1"/>
</dbReference>